<dbReference type="Pfam" id="PF00582">
    <property type="entry name" value="Usp"/>
    <property type="match status" value="2"/>
</dbReference>
<comment type="caution">
    <text evidence="3">The sequence shown here is derived from an EMBL/GenBank/DDBJ whole genome shotgun (WGS) entry which is preliminary data.</text>
</comment>
<evidence type="ECO:0000313" key="3">
    <source>
        <dbReference type="EMBL" id="TCS64293.1"/>
    </source>
</evidence>
<reference evidence="3 4" key="1">
    <citation type="submission" date="2019-03" db="EMBL/GenBank/DDBJ databases">
        <title>Genomic Encyclopedia of Type Strains, Phase IV (KMG-IV): sequencing the most valuable type-strain genomes for metagenomic binning, comparative biology and taxonomic classification.</title>
        <authorList>
            <person name="Goeker M."/>
        </authorList>
    </citation>
    <scope>NUCLEOTIDE SEQUENCE [LARGE SCALE GENOMIC DNA]</scope>
    <source>
        <strain evidence="3 4">DSM 101688</strain>
    </source>
</reference>
<dbReference type="Proteomes" id="UP000295304">
    <property type="component" value="Unassembled WGS sequence"/>
</dbReference>
<sequence>MNDLDQKAIGDAMDDHRFRILVCIDGSDESYRGLRYAAKLGGGIDADIVLLYVRPADQGLRSGGFEIEVARQNMLEWGLELPGIKYLKKGRDLLVDLGVMDNNWEQHSYHTDVQGTTLGDNKIEYRNENGKKTVLKLKVAPDVATGILQQYELAPYDLIILGASSRWKGSIKGFWDPAVAEKVAIHAPCSVLIARDLEVGHGHLICTDGSATAMDMVRKDAMIASRCQCPISIMSVALDDEGEEKARENVEAARNALESMKISVAETLIRRGDPVEEIVEAGPDYSLIVLSDTAKSGLHRFFMGSVAFKVMETAHNSVMIVR</sequence>
<name>A0A4R3JG68_9PROT</name>
<proteinExistence type="inferred from homology"/>
<gene>
    <name evidence="3" type="ORF">EDD55_102336</name>
</gene>
<dbReference type="PANTHER" id="PTHR46268">
    <property type="entry name" value="STRESS RESPONSE PROTEIN NHAX"/>
    <property type="match status" value="1"/>
</dbReference>
<dbReference type="EMBL" id="SLZW01000002">
    <property type="protein sequence ID" value="TCS64293.1"/>
    <property type="molecule type" value="Genomic_DNA"/>
</dbReference>
<dbReference type="InterPro" id="IPR014729">
    <property type="entry name" value="Rossmann-like_a/b/a_fold"/>
</dbReference>
<comment type="similarity">
    <text evidence="1">Belongs to the universal stress protein A family.</text>
</comment>
<dbReference type="Gene3D" id="3.40.50.620">
    <property type="entry name" value="HUPs"/>
    <property type="match status" value="2"/>
</dbReference>
<feature type="domain" description="UspA" evidence="2">
    <location>
        <begin position="19"/>
        <end position="195"/>
    </location>
</feature>
<evidence type="ECO:0000256" key="1">
    <source>
        <dbReference type="ARBA" id="ARBA00008791"/>
    </source>
</evidence>
<feature type="domain" description="UspA" evidence="2">
    <location>
        <begin position="204"/>
        <end position="322"/>
    </location>
</feature>
<accession>A0A4R3JG68</accession>
<dbReference type="PANTHER" id="PTHR46268:SF6">
    <property type="entry name" value="UNIVERSAL STRESS PROTEIN UP12"/>
    <property type="match status" value="1"/>
</dbReference>
<keyword evidence="4" id="KW-1185">Reference proteome</keyword>
<evidence type="ECO:0000259" key="2">
    <source>
        <dbReference type="Pfam" id="PF00582"/>
    </source>
</evidence>
<dbReference type="RefSeq" id="WP_132938239.1">
    <property type="nucleotide sequence ID" value="NZ_CP119676.1"/>
</dbReference>
<evidence type="ECO:0000313" key="4">
    <source>
        <dbReference type="Proteomes" id="UP000295304"/>
    </source>
</evidence>
<dbReference type="CDD" id="cd00293">
    <property type="entry name" value="USP-like"/>
    <property type="match status" value="2"/>
</dbReference>
<dbReference type="OrthoDB" id="8435462at2"/>
<protein>
    <submittedName>
        <fullName evidence="3">Nucleotide-binding universal stress UspA family protein</fullName>
    </submittedName>
</protein>
<dbReference type="AlphaFoldDB" id="A0A4R3JG68"/>
<dbReference type="InterPro" id="IPR006016">
    <property type="entry name" value="UspA"/>
</dbReference>
<organism evidence="3 4">
    <name type="scientific">Varunaivibrio sulfuroxidans</name>
    <dbReference type="NCBI Taxonomy" id="1773489"/>
    <lineage>
        <taxon>Bacteria</taxon>
        <taxon>Pseudomonadati</taxon>
        <taxon>Pseudomonadota</taxon>
        <taxon>Alphaproteobacteria</taxon>
        <taxon>Rhodospirillales</taxon>
        <taxon>Magnetovibrionaceae</taxon>
        <taxon>Varunaivibrio</taxon>
    </lineage>
</organism>
<dbReference type="SUPFAM" id="SSF52402">
    <property type="entry name" value="Adenine nucleotide alpha hydrolases-like"/>
    <property type="match status" value="2"/>
</dbReference>